<dbReference type="PRINTS" id="PR00127">
    <property type="entry name" value="CLPPROTEASEP"/>
</dbReference>
<evidence type="ECO:0000313" key="9">
    <source>
        <dbReference type="Proteomes" id="UP000366051"/>
    </source>
</evidence>
<feature type="region of interest" description="Disordered" evidence="7">
    <location>
        <begin position="212"/>
        <end position="258"/>
    </location>
</feature>
<dbReference type="GO" id="GO:0051117">
    <property type="term" value="F:ATPase binding"/>
    <property type="evidence" value="ECO:0007669"/>
    <property type="project" value="TreeGrafter"/>
</dbReference>
<dbReference type="PANTHER" id="PTHR10381:SF70">
    <property type="entry name" value="ATP-DEPENDENT CLP PROTEASE PROTEOLYTIC SUBUNIT"/>
    <property type="match status" value="1"/>
</dbReference>
<dbReference type="CDD" id="cd07016">
    <property type="entry name" value="S14_ClpP_1"/>
    <property type="match status" value="1"/>
</dbReference>
<feature type="compositionally biased region" description="Basic residues" evidence="7">
    <location>
        <begin position="213"/>
        <end position="223"/>
    </location>
</feature>
<proteinExistence type="inferred from homology"/>
<dbReference type="EMBL" id="CP045875">
    <property type="protein sequence ID" value="QGG47344.1"/>
    <property type="molecule type" value="Genomic_DNA"/>
</dbReference>
<evidence type="ECO:0000256" key="6">
    <source>
        <dbReference type="RuleBase" id="RU003567"/>
    </source>
</evidence>
<dbReference type="GO" id="GO:0009368">
    <property type="term" value="C:endopeptidase Clp complex"/>
    <property type="evidence" value="ECO:0007669"/>
    <property type="project" value="TreeGrafter"/>
</dbReference>
<dbReference type="Gene3D" id="3.90.226.10">
    <property type="entry name" value="2-enoyl-CoA Hydratase, Chain A, domain 1"/>
    <property type="match status" value="1"/>
</dbReference>
<dbReference type="OrthoDB" id="9806592at2"/>
<evidence type="ECO:0000256" key="3">
    <source>
        <dbReference type="ARBA" id="ARBA00022670"/>
    </source>
</evidence>
<evidence type="ECO:0000256" key="1">
    <source>
        <dbReference type="ARBA" id="ARBA00007039"/>
    </source>
</evidence>
<keyword evidence="4" id="KW-0378">Hydrolase</keyword>
<dbReference type="PANTHER" id="PTHR10381">
    <property type="entry name" value="ATP-DEPENDENT CLP PROTEASE PROTEOLYTIC SUBUNIT"/>
    <property type="match status" value="1"/>
</dbReference>
<dbReference type="KEGG" id="hcv:FTV88_1197"/>
<dbReference type="GO" id="GO:0004176">
    <property type="term" value="F:ATP-dependent peptidase activity"/>
    <property type="evidence" value="ECO:0007669"/>
    <property type="project" value="InterPro"/>
</dbReference>
<keyword evidence="9" id="KW-1185">Reference proteome</keyword>
<dbReference type="GO" id="GO:0004252">
    <property type="term" value="F:serine-type endopeptidase activity"/>
    <property type="evidence" value="ECO:0007669"/>
    <property type="project" value="InterPro"/>
</dbReference>
<name>A0A5Q2MXC9_9FIRM</name>
<feature type="compositionally biased region" description="Basic and acidic residues" evidence="7">
    <location>
        <begin position="224"/>
        <end position="258"/>
    </location>
</feature>
<sequence>MDKFWRWATNEASEKPIRTLHMEGYIAETSWFDDDITPKQFKTELYEGGDPSDDIIVKIHSPGGDCFAAAQIYNMLKEYPGRVSVHVDGLAASAASVIAMAGDEVCLSPLSVLMIHNPAMFIAGEVSDLEAGINLLSEVKESIINAYQLKTGLSRTKISHMMNAETWMSAHKAIELKFADRLLYTQEPTDEVSGAFIFDKLTVTNALINKLPATKRKEPHQKRQNHEALDRDSSDRTTPERTTRDRDDRAAPDKEIPDKTIPIIPIPIAQLHKRLELIKNWR</sequence>
<reference evidence="9" key="1">
    <citation type="submission" date="2019-11" db="EMBL/GenBank/DDBJ databases">
        <title>Genome sequence of Heliorestis convoluta strain HH, an alkaliphilic and minimalistic phototrophic bacterium from a soda lake in Egypt.</title>
        <authorList>
            <person name="Dewey E.D."/>
            <person name="Stokes L.M."/>
            <person name="Burchell B.M."/>
            <person name="Shaffer K.N."/>
            <person name="Huntington A.M."/>
            <person name="Baker J.M."/>
            <person name="Nadendla S."/>
            <person name="Giglio M.G."/>
            <person name="Touchman J.W."/>
            <person name="Blankenship R.E."/>
            <person name="Madigan M.T."/>
            <person name="Sattley W.M."/>
        </authorList>
    </citation>
    <scope>NUCLEOTIDE SEQUENCE [LARGE SCALE GENOMIC DNA]</scope>
    <source>
        <strain evidence="9">HH</strain>
    </source>
</reference>
<keyword evidence="3" id="KW-0645">Protease</keyword>
<evidence type="ECO:0000256" key="2">
    <source>
        <dbReference type="ARBA" id="ARBA00022490"/>
    </source>
</evidence>
<dbReference type="GO" id="GO:0006515">
    <property type="term" value="P:protein quality control for misfolded or incompletely synthesized proteins"/>
    <property type="evidence" value="ECO:0007669"/>
    <property type="project" value="TreeGrafter"/>
</dbReference>
<accession>A0A5Q2MXC9</accession>
<dbReference type="InterPro" id="IPR001907">
    <property type="entry name" value="ClpP"/>
</dbReference>
<evidence type="ECO:0000256" key="5">
    <source>
        <dbReference type="ARBA" id="ARBA00022825"/>
    </source>
</evidence>
<dbReference type="AlphaFoldDB" id="A0A5Q2MXC9"/>
<evidence type="ECO:0000256" key="4">
    <source>
        <dbReference type="ARBA" id="ARBA00022801"/>
    </source>
</evidence>
<organism evidence="8 9">
    <name type="scientific">Heliorestis convoluta</name>
    <dbReference type="NCBI Taxonomy" id="356322"/>
    <lineage>
        <taxon>Bacteria</taxon>
        <taxon>Bacillati</taxon>
        <taxon>Bacillota</taxon>
        <taxon>Clostridia</taxon>
        <taxon>Eubacteriales</taxon>
        <taxon>Heliobacteriaceae</taxon>
        <taxon>Heliorestis</taxon>
    </lineage>
</organism>
<protein>
    <recommendedName>
        <fullName evidence="6">ATP-dependent Clp protease proteolytic subunit</fullName>
    </recommendedName>
</protein>
<comment type="similarity">
    <text evidence="1 6">Belongs to the peptidase S14 family.</text>
</comment>
<keyword evidence="2" id="KW-0963">Cytoplasm</keyword>
<dbReference type="NCBIfam" id="NF045542">
    <property type="entry name" value="Clp_rel_HeadMat"/>
    <property type="match status" value="1"/>
</dbReference>
<dbReference type="Pfam" id="PF00574">
    <property type="entry name" value="CLP_protease"/>
    <property type="match status" value="1"/>
</dbReference>
<dbReference type="SUPFAM" id="SSF52096">
    <property type="entry name" value="ClpP/crotonase"/>
    <property type="match status" value="1"/>
</dbReference>
<dbReference type="Proteomes" id="UP000366051">
    <property type="component" value="Chromosome"/>
</dbReference>
<evidence type="ECO:0000313" key="8">
    <source>
        <dbReference type="EMBL" id="QGG47344.1"/>
    </source>
</evidence>
<dbReference type="InterPro" id="IPR023562">
    <property type="entry name" value="ClpP/TepA"/>
</dbReference>
<evidence type="ECO:0000256" key="7">
    <source>
        <dbReference type="SAM" id="MobiDB-lite"/>
    </source>
</evidence>
<dbReference type="InterPro" id="IPR029045">
    <property type="entry name" value="ClpP/crotonase-like_dom_sf"/>
</dbReference>
<gene>
    <name evidence="8" type="ORF">FTV88_1197</name>
</gene>
<keyword evidence="5" id="KW-0720">Serine protease</keyword>
<dbReference type="RefSeq" id="WP_153724742.1">
    <property type="nucleotide sequence ID" value="NZ_CP045875.1"/>
</dbReference>